<feature type="domain" description="U4/U6.U5 small nuclear ribonucleoprotein 27kDa protein" evidence="9">
    <location>
        <begin position="240"/>
        <end position="294"/>
    </location>
</feature>
<organism evidence="10 11">
    <name type="scientific">Phialemonium atrogriseum</name>
    <dbReference type="NCBI Taxonomy" id="1093897"/>
    <lineage>
        <taxon>Eukaryota</taxon>
        <taxon>Fungi</taxon>
        <taxon>Dikarya</taxon>
        <taxon>Ascomycota</taxon>
        <taxon>Pezizomycotina</taxon>
        <taxon>Sordariomycetes</taxon>
        <taxon>Sordariomycetidae</taxon>
        <taxon>Cephalothecales</taxon>
        <taxon>Cephalothecaceae</taxon>
        <taxon>Phialemonium</taxon>
    </lineage>
</organism>
<dbReference type="GO" id="GO:0071011">
    <property type="term" value="C:precatalytic spliceosome"/>
    <property type="evidence" value="ECO:0007669"/>
    <property type="project" value="TreeGrafter"/>
</dbReference>
<evidence type="ECO:0000256" key="8">
    <source>
        <dbReference type="SAM" id="MobiDB-lite"/>
    </source>
</evidence>
<dbReference type="Proteomes" id="UP001244011">
    <property type="component" value="Unassembled WGS sequence"/>
</dbReference>
<proteinExistence type="inferred from homology"/>
<dbReference type="InterPro" id="IPR013957">
    <property type="entry name" value="SNRNP27"/>
</dbReference>
<feature type="compositionally biased region" description="Basic and acidic residues" evidence="8">
    <location>
        <begin position="210"/>
        <end position="223"/>
    </location>
</feature>
<sequence length="296" mass="33928">MSDRPPKRPRHGGEKSLQDGPDRRNRKAEAGRDRDRRDNRRDDDDGREHRQYRARSAERQDRKRDADRRRDEEQSRKLGRDKDREKGRQRDRDDRPRDGEPRPKKGESVPAEISGVCFPRRLTLHLLDKGHNSRDRDPARDPERSASPRRSASPSRGKAHDREPNVPRRPKKEKASTPSAPLSFKMGAQDGEQSRGRDREQDSGAASHNTQEEAVSRGKRDDTAMDEDDQDDDDVVVMDDDMEAMKAIMGFGSFGTTKNTKVTGNNIGAVRKEKKTEYRQYMNRVGGFNRPLSPGH</sequence>
<evidence type="ECO:0000256" key="7">
    <source>
        <dbReference type="ARBA" id="ARBA00023242"/>
    </source>
</evidence>
<evidence type="ECO:0000256" key="2">
    <source>
        <dbReference type="ARBA" id="ARBA00004123"/>
    </source>
</evidence>
<dbReference type="GeneID" id="85311383"/>
<dbReference type="Pfam" id="PF08648">
    <property type="entry name" value="SNRNP27"/>
    <property type="match status" value="1"/>
</dbReference>
<accession>A0AAJ0BX40</accession>
<protein>
    <recommendedName>
        <fullName evidence="9">U4/U6.U5 small nuclear ribonucleoprotein 27kDa protein domain-containing protein</fullName>
    </recommendedName>
</protein>
<evidence type="ECO:0000256" key="6">
    <source>
        <dbReference type="ARBA" id="ARBA00023187"/>
    </source>
</evidence>
<dbReference type="EMBL" id="MU839012">
    <property type="protein sequence ID" value="KAK1766085.1"/>
    <property type="molecule type" value="Genomic_DNA"/>
</dbReference>
<feature type="compositionally biased region" description="Acidic residues" evidence="8">
    <location>
        <begin position="224"/>
        <end position="234"/>
    </location>
</feature>
<evidence type="ECO:0000313" key="11">
    <source>
        <dbReference type="Proteomes" id="UP001244011"/>
    </source>
</evidence>
<gene>
    <name evidence="10" type="ORF">QBC33DRAFT_541776</name>
</gene>
<dbReference type="RefSeq" id="XP_060282298.1">
    <property type="nucleotide sequence ID" value="XM_060428196.1"/>
</dbReference>
<keyword evidence="7" id="KW-0539">Nucleus</keyword>
<feature type="compositionally biased region" description="Basic and acidic residues" evidence="8">
    <location>
        <begin position="1"/>
        <end position="107"/>
    </location>
</feature>
<dbReference type="PANTHER" id="PTHR31077">
    <property type="entry name" value="U4/U6.U5 SMALL NUCLEAR RIBONUCLEOPROTEIN 27 KDA PROTEIN"/>
    <property type="match status" value="1"/>
</dbReference>
<evidence type="ECO:0000256" key="5">
    <source>
        <dbReference type="ARBA" id="ARBA00022664"/>
    </source>
</evidence>
<evidence type="ECO:0000256" key="1">
    <source>
        <dbReference type="ARBA" id="ARBA00003632"/>
    </source>
</evidence>
<feature type="compositionally biased region" description="Basic and acidic residues" evidence="8">
    <location>
        <begin position="126"/>
        <end position="146"/>
    </location>
</feature>
<keyword evidence="11" id="KW-1185">Reference proteome</keyword>
<keyword evidence="6" id="KW-0508">mRNA splicing</keyword>
<comment type="subcellular location">
    <subcellularLocation>
        <location evidence="2">Nucleus</location>
    </subcellularLocation>
</comment>
<evidence type="ECO:0000259" key="9">
    <source>
        <dbReference type="Pfam" id="PF08648"/>
    </source>
</evidence>
<feature type="region of interest" description="Disordered" evidence="8">
    <location>
        <begin position="1"/>
        <end position="234"/>
    </location>
</feature>
<dbReference type="GO" id="GO:0008380">
    <property type="term" value="P:RNA splicing"/>
    <property type="evidence" value="ECO:0007669"/>
    <property type="project" value="UniProtKB-KW"/>
</dbReference>
<comment type="caution">
    <text evidence="10">The sequence shown here is derived from an EMBL/GenBank/DDBJ whole genome shotgun (WGS) entry which is preliminary data.</text>
</comment>
<feature type="compositionally biased region" description="Basic and acidic residues" evidence="8">
    <location>
        <begin position="192"/>
        <end position="202"/>
    </location>
</feature>
<dbReference type="GO" id="GO:0006397">
    <property type="term" value="P:mRNA processing"/>
    <property type="evidence" value="ECO:0007669"/>
    <property type="project" value="UniProtKB-KW"/>
</dbReference>
<keyword evidence="5" id="KW-0507">mRNA processing</keyword>
<comment type="function">
    <text evidence="1">May play a role in mRNA splicing.</text>
</comment>
<comment type="subunit">
    <text evidence="4">Part of a tri-snRNP complex.</text>
</comment>
<evidence type="ECO:0000313" key="10">
    <source>
        <dbReference type="EMBL" id="KAK1766085.1"/>
    </source>
</evidence>
<comment type="similarity">
    <text evidence="3">Belongs to the SNUT3 family.</text>
</comment>
<reference evidence="10" key="1">
    <citation type="submission" date="2023-06" db="EMBL/GenBank/DDBJ databases">
        <title>Genome-scale phylogeny and comparative genomics of the fungal order Sordariales.</title>
        <authorList>
            <consortium name="Lawrence Berkeley National Laboratory"/>
            <person name="Hensen N."/>
            <person name="Bonometti L."/>
            <person name="Westerberg I."/>
            <person name="Brannstrom I.O."/>
            <person name="Guillou S."/>
            <person name="Cros-Aarteil S."/>
            <person name="Calhoun S."/>
            <person name="Haridas S."/>
            <person name="Kuo A."/>
            <person name="Mondo S."/>
            <person name="Pangilinan J."/>
            <person name="Riley R."/>
            <person name="Labutti K."/>
            <person name="Andreopoulos B."/>
            <person name="Lipzen A."/>
            <person name="Chen C."/>
            <person name="Yanf M."/>
            <person name="Daum C."/>
            <person name="Ng V."/>
            <person name="Clum A."/>
            <person name="Steindorff A."/>
            <person name="Ohm R."/>
            <person name="Martin F."/>
            <person name="Silar P."/>
            <person name="Natvig D."/>
            <person name="Lalanne C."/>
            <person name="Gautier V."/>
            <person name="Ament-Velasquez S.L."/>
            <person name="Kruys A."/>
            <person name="Hutchinson M.I."/>
            <person name="Powell A.J."/>
            <person name="Barry K."/>
            <person name="Miller A.N."/>
            <person name="Grigoriev I.V."/>
            <person name="Debuchy R."/>
            <person name="Gladieux P."/>
            <person name="Thoren M.H."/>
            <person name="Johannesson H."/>
        </authorList>
    </citation>
    <scope>NUCLEOTIDE SEQUENCE</scope>
    <source>
        <strain evidence="10">8032-3</strain>
    </source>
</reference>
<name>A0AAJ0BX40_9PEZI</name>
<evidence type="ECO:0000256" key="4">
    <source>
        <dbReference type="ARBA" id="ARBA00011825"/>
    </source>
</evidence>
<evidence type="ECO:0000256" key="3">
    <source>
        <dbReference type="ARBA" id="ARBA00008218"/>
    </source>
</evidence>
<dbReference type="AlphaFoldDB" id="A0AAJ0BX40"/>
<dbReference type="PANTHER" id="PTHR31077:SF1">
    <property type="entry name" value="U4_U6.U5 SMALL NUCLEAR RIBONUCLEOPROTEIN 27 KDA PROTEIN"/>
    <property type="match status" value="1"/>
</dbReference>